<dbReference type="OrthoDB" id="379794at2759"/>
<dbReference type="Gene3D" id="1.25.10.10">
    <property type="entry name" value="Leucine-rich Repeat Variant"/>
    <property type="match status" value="2"/>
</dbReference>
<dbReference type="SUPFAM" id="SSF48371">
    <property type="entry name" value="ARM repeat"/>
    <property type="match status" value="1"/>
</dbReference>
<evidence type="ECO:0000259" key="7">
    <source>
        <dbReference type="Pfam" id="PF09759"/>
    </source>
</evidence>
<dbReference type="KEGG" id="xla:100049766"/>
<comment type="similarity">
    <text evidence="2">Belongs to the ataxin-10 family.</text>
</comment>
<dbReference type="GO" id="GO:0030496">
    <property type="term" value="C:midbody"/>
    <property type="evidence" value="ECO:0007669"/>
    <property type="project" value="UniProtKB-SubCell"/>
</dbReference>
<organism evidence="8 9">
    <name type="scientific">Xenopus laevis</name>
    <name type="common">African clawed frog</name>
    <dbReference type="NCBI Taxonomy" id="8355"/>
    <lineage>
        <taxon>Eukaryota</taxon>
        <taxon>Metazoa</taxon>
        <taxon>Chordata</taxon>
        <taxon>Craniata</taxon>
        <taxon>Vertebrata</taxon>
        <taxon>Euteleostomi</taxon>
        <taxon>Amphibia</taxon>
        <taxon>Batrachia</taxon>
        <taxon>Anura</taxon>
        <taxon>Pipoidea</taxon>
        <taxon>Pipidae</taxon>
        <taxon>Xenopodinae</taxon>
        <taxon>Xenopus</taxon>
        <taxon>Xenopus</taxon>
    </lineage>
</organism>
<protein>
    <recommendedName>
        <fullName evidence="3">Ataxin-10</fullName>
    </recommendedName>
</protein>
<keyword evidence="8" id="KW-1185">Reference proteome</keyword>
<evidence type="ECO:0000256" key="3">
    <source>
        <dbReference type="ARBA" id="ARBA00018804"/>
    </source>
</evidence>
<dbReference type="AlphaFoldDB" id="A0A8J1ML41"/>
<dbReference type="GO" id="GO:0031175">
    <property type="term" value="P:neuron projection development"/>
    <property type="evidence" value="ECO:0000318"/>
    <property type="project" value="GO_Central"/>
</dbReference>
<sequence length="485" mass="54440">MAAPVERVARACSELEKLLGEDSGNGEVGLEGEVIIRRLTDMFREETYRELAEERIFRLILQTLSRVSREIKAVSSPAGAFTESRCQFSAECFRCLRNACVQCVRNQDNVRNVGLIEESVRFIRIFSDPRVLQEPALVAFRCGLQFLGNAAAGNRDSQNAIWACAFPDIFSNCLMHNDEKVVIYSSMVLFTCISRENRSALQDPSNIAVALNVITAYRKYPDAEWIYLIVVEHLLLCPDLVESMYLSQSSQDRVSLLELILAKISQKDPHPDEDAEKLQVIATFLSNCFQTQCKTILKLTSPSACDEQETFVVIRLLDILCEMTSKNEYLSCLQTCPGLLESTVDILRLTHLAGKQSKNVFTATHTMSMGQDLTHAAVGFKAHLIRLIGNLCYQDKENQDKVHQLDGIALILDNCSIDDNNPFLNQWAVFTIRNLTENNDQNQELIASMERQGLADSSLLKSMGLQAEERDGKLLLKSLKKSPAL</sequence>
<comment type="function">
    <text evidence="6">May play a role in the regulation of cytokinesis. May play a role in signaling by stimulating protein glycosylation. Induces neuritogenesis by activating the Ras-MAP kinase pathway and is necessary for the survival of cerebellar neurons. Does not appear to play a major role in ciliogenesis.</text>
</comment>
<dbReference type="InterPro" id="IPR019156">
    <property type="entry name" value="Ataxin-10_domain"/>
</dbReference>
<keyword evidence="4" id="KW-0132">Cell division</keyword>
<dbReference type="InterPro" id="IPR011989">
    <property type="entry name" value="ARM-like"/>
</dbReference>
<dbReference type="GO" id="GO:0005829">
    <property type="term" value="C:cytosol"/>
    <property type="evidence" value="ECO:0000318"/>
    <property type="project" value="GO_Central"/>
</dbReference>
<name>A0A8J1ML41_XENLA</name>
<gene>
    <name evidence="9" type="primary">atxn10.L</name>
</gene>
<dbReference type="RefSeq" id="XP_041441755.1">
    <property type="nucleotide sequence ID" value="XM_041585821.1"/>
</dbReference>
<evidence type="ECO:0000256" key="4">
    <source>
        <dbReference type="ARBA" id="ARBA00022618"/>
    </source>
</evidence>
<keyword evidence="5" id="KW-0131">Cell cycle</keyword>
<dbReference type="GeneID" id="100049766"/>
<dbReference type="Pfam" id="PF09759">
    <property type="entry name" value="Atx10homo_assoc"/>
    <property type="match status" value="1"/>
</dbReference>
<dbReference type="CTD" id="100049766"/>
<accession>A0A8J1ML41</accession>
<evidence type="ECO:0000256" key="2">
    <source>
        <dbReference type="ARBA" id="ARBA00008384"/>
    </source>
</evidence>
<dbReference type="InterPro" id="IPR051374">
    <property type="entry name" value="Ataxin-10/CTR86_families"/>
</dbReference>
<dbReference type="InterPro" id="IPR016024">
    <property type="entry name" value="ARM-type_fold"/>
</dbReference>
<evidence type="ECO:0000256" key="1">
    <source>
        <dbReference type="ARBA" id="ARBA00004214"/>
    </source>
</evidence>
<dbReference type="Proteomes" id="UP000186698">
    <property type="component" value="Chromosome 3L"/>
</dbReference>
<dbReference type="PANTHER" id="PTHR13255">
    <property type="entry name" value="ATAXIN-10"/>
    <property type="match status" value="1"/>
</dbReference>
<feature type="domain" description="Ataxin-10" evidence="7">
    <location>
        <begin position="380"/>
        <end position="476"/>
    </location>
</feature>
<dbReference type="GO" id="GO:0051301">
    <property type="term" value="P:cell division"/>
    <property type="evidence" value="ECO:0007669"/>
    <property type="project" value="UniProtKB-KW"/>
</dbReference>
<proteinExistence type="inferred from homology"/>
<dbReference type="PANTHER" id="PTHR13255:SF0">
    <property type="entry name" value="ATAXIN-10"/>
    <property type="match status" value="1"/>
</dbReference>
<evidence type="ECO:0000256" key="5">
    <source>
        <dbReference type="ARBA" id="ARBA00023306"/>
    </source>
</evidence>
<comment type="subcellular location">
    <subcellularLocation>
        <location evidence="1">Midbody</location>
    </subcellularLocation>
</comment>
<reference evidence="9" key="1">
    <citation type="submission" date="2025-08" db="UniProtKB">
        <authorList>
            <consortium name="RefSeq"/>
        </authorList>
    </citation>
    <scope>IDENTIFICATION</scope>
    <source>
        <strain evidence="9">J_2021</strain>
        <tissue evidence="9">Erythrocytes</tissue>
    </source>
</reference>
<evidence type="ECO:0000313" key="9">
    <source>
        <dbReference type="RefSeq" id="XP_041441755.1"/>
    </source>
</evidence>
<evidence type="ECO:0000256" key="6">
    <source>
        <dbReference type="ARBA" id="ARBA00045173"/>
    </source>
</evidence>
<evidence type="ECO:0000313" key="8">
    <source>
        <dbReference type="Proteomes" id="UP000186698"/>
    </source>
</evidence>